<dbReference type="EMBL" id="JBJKFK010007489">
    <property type="protein sequence ID" value="KAL3307392.1"/>
    <property type="molecule type" value="Genomic_DNA"/>
</dbReference>
<feature type="non-terminal residue" evidence="1">
    <location>
        <position position="1"/>
    </location>
</feature>
<dbReference type="AlphaFoldDB" id="A0ABD2PL60"/>
<name>A0ABD2PL60_9PLAT</name>
<protein>
    <submittedName>
        <fullName evidence="1">Uncharacterized protein</fullName>
    </submittedName>
</protein>
<proteinExistence type="predicted"/>
<dbReference type="Proteomes" id="UP001626550">
    <property type="component" value="Unassembled WGS sequence"/>
</dbReference>
<gene>
    <name evidence="1" type="ORF">Ciccas_014094</name>
</gene>
<comment type="caution">
    <text evidence="1">The sequence shown here is derived from an EMBL/GenBank/DDBJ whole genome shotgun (WGS) entry which is preliminary data.</text>
</comment>
<evidence type="ECO:0000313" key="1">
    <source>
        <dbReference type="EMBL" id="KAL3307392.1"/>
    </source>
</evidence>
<feature type="non-terminal residue" evidence="1">
    <location>
        <position position="273"/>
    </location>
</feature>
<evidence type="ECO:0000313" key="2">
    <source>
        <dbReference type="Proteomes" id="UP001626550"/>
    </source>
</evidence>
<sequence length="273" mass="31015">INATYEVKINEQLDKPQLECSYTQKGKVSTKTLDLEPAQEAQKYKGDFPSSIPVKLTKDGLPNTENQPDMRDLLTKRMPDGSYQFEITQLIPNTEYQFEWVFENVLEQSAAKFFNVRTKSEDQPPRINTVLFDRVSEDKLIKAKIQFDDPCPYESARAELTRLLVKFHPEQEPVDCSPVNMTGSSEETMSWSADRPFVCQFRVPDASRDFNTSLTTLNRFGSREPKETIFYASDILRGQMAQQIKGSQNGVTRSHSSVLSLALVNVLIAMVIA</sequence>
<organism evidence="1 2">
    <name type="scientific">Cichlidogyrus casuarinus</name>
    <dbReference type="NCBI Taxonomy" id="1844966"/>
    <lineage>
        <taxon>Eukaryota</taxon>
        <taxon>Metazoa</taxon>
        <taxon>Spiralia</taxon>
        <taxon>Lophotrochozoa</taxon>
        <taxon>Platyhelminthes</taxon>
        <taxon>Monogenea</taxon>
        <taxon>Monopisthocotylea</taxon>
        <taxon>Dactylogyridea</taxon>
        <taxon>Ancyrocephalidae</taxon>
        <taxon>Cichlidogyrus</taxon>
    </lineage>
</organism>
<accession>A0ABD2PL60</accession>
<keyword evidence="2" id="KW-1185">Reference proteome</keyword>
<reference evidence="1 2" key="1">
    <citation type="submission" date="2024-11" db="EMBL/GenBank/DDBJ databases">
        <title>Adaptive evolution of stress response genes in parasites aligns with host niche diversity.</title>
        <authorList>
            <person name="Hahn C."/>
            <person name="Resl P."/>
        </authorList>
    </citation>
    <scope>NUCLEOTIDE SEQUENCE [LARGE SCALE GENOMIC DNA]</scope>
    <source>
        <strain evidence="1">EGGRZ-B1_66</strain>
        <tissue evidence="1">Body</tissue>
    </source>
</reference>